<name>A0A174AWZ5_9FIRM</name>
<protein>
    <recommendedName>
        <fullName evidence="1">DUF6870 domain-containing protein</fullName>
    </recommendedName>
</protein>
<dbReference type="Pfam" id="PF21757">
    <property type="entry name" value="DUF6870"/>
    <property type="match status" value="1"/>
</dbReference>
<accession>A0A174AWZ5</accession>
<feature type="domain" description="DUF6870" evidence="1">
    <location>
        <begin position="11"/>
        <end position="81"/>
    </location>
</feature>
<proteinExistence type="predicted"/>
<evidence type="ECO:0000313" key="3">
    <source>
        <dbReference type="Proteomes" id="UP000095512"/>
    </source>
</evidence>
<evidence type="ECO:0000259" key="1">
    <source>
        <dbReference type="Pfam" id="PF21757"/>
    </source>
</evidence>
<dbReference type="InterPro" id="IPR049222">
    <property type="entry name" value="DUF6870"/>
</dbReference>
<reference evidence="2 3" key="1">
    <citation type="submission" date="2015-09" db="EMBL/GenBank/DDBJ databases">
        <authorList>
            <consortium name="Pathogen Informatics"/>
        </authorList>
    </citation>
    <scope>NUCLEOTIDE SEQUENCE [LARGE SCALE GENOMIC DNA]</scope>
    <source>
        <strain evidence="2 3">2789STDY5834865</strain>
    </source>
</reference>
<gene>
    <name evidence="2" type="ORF">ERS852480_00160</name>
</gene>
<dbReference type="Proteomes" id="UP000095512">
    <property type="component" value="Unassembled WGS sequence"/>
</dbReference>
<sequence length="88" mass="9681">MRLTAQELEQMKSVDIGAVSPESLPDVSGMTFDNALSRKERVTRFLQVAKNLYCFNIGGVGVKIEFAEGGPSLQDTLTDYLIRQKSGL</sequence>
<dbReference type="EMBL" id="CZAB01000001">
    <property type="protein sequence ID" value="CUN92974.1"/>
    <property type="molecule type" value="Genomic_DNA"/>
</dbReference>
<organism evidence="2 3">
    <name type="scientific">Enterocloster clostridioformis</name>
    <dbReference type="NCBI Taxonomy" id="1531"/>
    <lineage>
        <taxon>Bacteria</taxon>
        <taxon>Bacillati</taxon>
        <taxon>Bacillota</taxon>
        <taxon>Clostridia</taxon>
        <taxon>Lachnospirales</taxon>
        <taxon>Lachnospiraceae</taxon>
        <taxon>Enterocloster</taxon>
    </lineage>
</organism>
<dbReference type="RefSeq" id="WP_057571036.1">
    <property type="nucleotide sequence ID" value="NZ_CAPPQC010000040.1"/>
</dbReference>
<evidence type="ECO:0000313" key="2">
    <source>
        <dbReference type="EMBL" id="CUN92974.1"/>
    </source>
</evidence>
<dbReference type="AlphaFoldDB" id="A0A174AWZ5"/>